<dbReference type="EMBL" id="CP001089">
    <property type="protein sequence ID" value="ACD96131.1"/>
    <property type="molecule type" value="Genomic_DNA"/>
</dbReference>
<dbReference type="eggNOG" id="COG0236">
    <property type="taxonomic scope" value="Bacteria"/>
</dbReference>
<dbReference type="HOGENOM" id="CLU_108696_5_2_7"/>
<proteinExistence type="predicted"/>
<dbReference type="GO" id="GO:0000035">
    <property type="term" value="F:acyl binding"/>
    <property type="evidence" value="ECO:0007669"/>
    <property type="project" value="TreeGrafter"/>
</dbReference>
<dbReference type="Proteomes" id="UP000002420">
    <property type="component" value="Chromosome"/>
</dbReference>
<dbReference type="Gene3D" id="1.10.1200.10">
    <property type="entry name" value="ACP-like"/>
    <property type="match status" value="1"/>
</dbReference>
<dbReference type="STRING" id="398767.Glov_2415"/>
<dbReference type="InterPro" id="IPR009081">
    <property type="entry name" value="PP-bd_ACP"/>
</dbReference>
<protein>
    <submittedName>
        <fullName evidence="4">Phosphopantetheine-binding</fullName>
    </submittedName>
</protein>
<reference evidence="4 5" key="1">
    <citation type="submission" date="2008-05" db="EMBL/GenBank/DDBJ databases">
        <title>Complete sequence of chromosome of Geobacter lovleyi SZ.</title>
        <authorList>
            <consortium name="US DOE Joint Genome Institute"/>
            <person name="Lucas S."/>
            <person name="Copeland A."/>
            <person name="Lapidus A."/>
            <person name="Glavina del Rio T."/>
            <person name="Dalin E."/>
            <person name="Tice H."/>
            <person name="Bruce D."/>
            <person name="Goodwin L."/>
            <person name="Pitluck S."/>
            <person name="Chertkov O."/>
            <person name="Meincke L."/>
            <person name="Brettin T."/>
            <person name="Detter J.C."/>
            <person name="Han C."/>
            <person name="Tapia R."/>
            <person name="Kuske C.R."/>
            <person name="Schmutz J."/>
            <person name="Larimer F."/>
            <person name="Land M."/>
            <person name="Hauser L."/>
            <person name="Kyrpides N."/>
            <person name="Mikhailova N."/>
            <person name="Sung Y."/>
            <person name="Fletcher K.E."/>
            <person name="Ritalahti K.M."/>
            <person name="Loeffler F.E."/>
            <person name="Richardson P."/>
        </authorList>
    </citation>
    <scope>NUCLEOTIDE SEQUENCE [LARGE SCALE GENOMIC DNA]</scope>
    <source>
        <strain evidence="5">ATCC BAA-1151 / DSM 17278 / SZ</strain>
    </source>
</reference>
<dbReference type="PANTHER" id="PTHR20863">
    <property type="entry name" value="ACYL CARRIER PROTEIN"/>
    <property type="match status" value="1"/>
</dbReference>
<dbReference type="OrthoDB" id="3392378at2"/>
<dbReference type="SUPFAM" id="SSF47336">
    <property type="entry name" value="ACP-like"/>
    <property type="match status" value="1"/>
</dbReference>
<dbReference type="RefSeq" id="WP_012470464.1">
    <property type="nucleotide sequence ID" value="NC_010814.1"/>
</dbReference>
<keyword evidence="5" id="KW-1185">Reference proteome</keyword>
<accession>B3E5E4</accession>
<keyword evidence="1" id="KW-0596">Phosphopantetheine</keyword>
<sequence>MTRFEKVQGLIQKAGKGKVAVEKIVPAADLRSDLGLDSLAMMELLVLTEEAFGLTISKEDAVATKTVGEMIAYIDSHVTA</sequence>
<gene>
    <name evidence="4" type="ordered locus">Glov_2415</name>
</gene>
<dbReference type="PANTHER" id="PTHR20863:SF76">
    <property type="entry name" value="CARRIER DOMAIN-CONTAINING PROTEIN"/>
    <property type="match status" value="1"/>
</dbReference>
<evidence type="ECO:0000259" key="3">
    <source>
        <dbReference type="PROSITE" id="PS50075"/>
    </source>
</evidence>
<evidence type="ECO:0000256" key="2">
    <source>
        <dbReference type="ARBA" id="ARBA00022553"/>
    </source>
</evidence>
<organism evidence="4 5">
    <name type="scientific">Trichlorobacter lovleyi (strain ATCC BAA-1151 / DSM 17278 / SZ)</name>
    <name type="common">Geobacter lovleyi</name>
    <dbReference type="NCBI Taxonomy" id="398767"/>
    <lineage>
        <taxon>Bacteria</taxon>
        <taxon>Pseudomonadati</taxon>
        <taxon>Thermodesulfobacteriota</taxon>
        <taxon>Desulfuromonadia</taxon>
        <taxon>Geobacterales</taxon>
        <taxon>Geobacteraceae</taxon>
        <taxon>Trichlorobacter</taxon>
    </lineage>
</organism>
<evidence type="ECO:0000313" key="5">
    <source>
        <dbReference type="Proteomes" id="UP000002420"/>
    </source>
</evidence>
<feature type="domain" description="Carrier" evidence="3">
    <location>
        <begin position="1"/>
        <end position="78"/>
    </location>
</feature>
<dbReference type="GO" id="GO:0009245">
    <property type="term" value="P:lipid A biosynthetic process"/>
    <property type="evidence" value="ECO:0007669"/>
    <property type="project" value="TreeGrafter"/>
</dbReference>
<evidence type="ECO:0000313" key="4">
    <source>
        <dbReference type="EMBL" id="ACD96131.1"/>
    </source>
</evidence>
<dbReference type="PROSITE" id="PS50075">
    <property type="entry name" value="CARRIER"/>
    <property type="match status" value="1"/>
</dbReference>
<name>B3E5E4_TRIL1</name>
<dbReference type="GO" id="GO:0005829">
    <property type="term" value="C:cytosol"/>
    <property type="evidence" value="ECO:0007669"/>
    <property type="project" value="TreeGrafter"/>
</dbReference>
<dbReference type="InterPro" id="IPR036736">
    <property type="entry name" value="ACP-like_sf"/>
</dbReference>
<dbReference type="KEGG" id="glo:Glov_2415"/>
<evidence type="ECO:0000256" key="1">
    <source>
        <dbReference type="ARBA" id="ARBA00022450"/>
    </source>
</evidence>
<dbReference type="AlphaFoldDB" id="B3E5E4"/>
<dbReference type="InterPro" id="IPR003231">
    <property type="entry name" value="ACP"/>
</dbReference>
<dbReference type="GO" id="GO:0000036">
    <property type="term" value="F:acyl carrier activity"/>
    <property type="evidence" value="ECO:0007669"/>
    <property type="project" value="TreeGrafter"/>
</dbReference>
<keyword evidence="2" id="KW-0597">Phosphoprotein</keyword>
<dbReference type="GO" id="GO:0016020">
    <property type="term" value="C:membrane"/>
    <property type="evidence" value="ECO:0007669"/>
    <property type="project" value="GOC"/>
</dbReference>
<dbReference type="Pfam" id="PF00550">
    <property type="entry name" value="PP-binding"/>
    <property type="match status" value="1"/>
</dbReference>